<keyword evidence="12" id="KW-1185">Reference proteome</keyword>
<dbReference type="SUPFAM" id="SSF49313">
    <property type="entry name" value="Cadherin-like"/>
    <property type="match status" value="3"/>
</dbReference>
<evidence type="ECO:0000256" key="8">
    <source>
        <dbReference type="PROSITE-ProRule" id="PRU00043"/>
    </source>
</evidence>
<evidence type="ECO:0000256" key="5">
    <source>
        <dbReference type="ARBA" id="ARBA00022889"/>
    </source>
</evidence>
<feature type="signal peptide" evidence="10">
    <location>
        <begin position="1"/>
        <end position="24"/>
    </location>
</feature>
<reference evidence="13" key="1">
    <citation type="submission" date="2025-08" db="UniProtKB">
        <authorList>
            <consortium name="RefSeq"/>
        </authorList>
    </citation>
    <scope>IDENTIFICATION</scope>
    <source>
        <tissue evidence="13">Testes</tissue>
    </source>
</reference>
<evidence type="ECO:0000256" key="4">
    <source>
        <dbReference type="ARBA" id="ARBA00022837"/>
    </source>
</evidence>
<comment type="subcellular location">
    <subcellularLocation>
        <location evidence="1">Membrane</location>
    </subcellularLocation>
</comment>
<dbReference type="PROSITE" id="PS00232">
    <property type="entry name" value="CADHERIN_1"/>
    <property type="match status" value="1"/>
</dbReference>
<dbReference type="CDD" id="cd11304">
    <property type="entry name" value="Cadherin_repeat"/>
    <property type="match status" value="3"/>
</dbReference>
<feature type="domain" description="Cadherin" evidence="11">
    <location>
        <begin position="142"/>
        <end position="256"/>
    </location>
</feature>
<dbReference type="SMART" id="SM00112">
    <property type="entry name" value="CA"/>
    <property type="match status" value="3"/>
</dbReference>
<evidence type="ECO:0000313" key="13">
    <source>
        <dbReference type="RefSeq" id="XP_006814472.1"/>
    </source>
</evidence>
<dbReference type="GeneID" id="102803568"/>
<evidence type="ECO:0000256" key="9">
    <source>
        <dbReference type="SAM" id="Phobius"/>
    </source>
</evidence>
<feature type="domain" description="Cadherin" evidence="11">
    <location>
        <begin position="51"/>
        <end position="141"/>
    </location>
</feature>
<evidence type="ECO:0000256" key="6">
    <source>
        <dbReference type="ARBA" id="ARBA00022989"/>
    </source>
</evidence>
<keyword evidence="5" id="KW-0130">Cell adhesion</keyword>
<gene>
    <name evidence="13" type="primary">LOC102803568</name>
</gene>
<dbReference type="Gene3D" id="2.60.40.60">
    <property type="entry name" value="Cadherins"/>
    <property type="match status" value="3"/>
</dbReference>
<dbReference type="PRINTS" id="PR00205">
    <property type="entry name" value="CADHERIN"/>
</dbReference>
<evidence type="ECO:0000259" key="11">
    <source>
        <dbReference type="PROSITE" id="PS50268"/>
    </source>
</evidence>
<feature type="transmembrane region" description="Helical" evidence="9">
    <location>
        <begin position="375"/>
        <end position="399"/>
    </location>
</feature>
<dbReference type="InterPro" id="IPR002126">
    <property type="entry name" value="Cadherin-like_dom"/>
</dbReference>
<organism evidence="12 13">
    <name type="scientific">Saccoglossus kowalevskii</name>
    <name type="common">Acorn worm</name>
    <dbReference type="NCBI Taxonomy" id="10224"/>
    <lineage>
        <taxon>Eukaryota</taxon>
        <taxon>Metazoa</taxon>
        <taxon>Hemichordata</taxon>
        <taxon>Enteropneusta</taxon>
        <taxon>Harrimaniidae</taxon>
        <taxon>Saccoglossus</taxon>
    </lineage>
</organism>
<dbReference type="Pfam" id="PF00028">
    <property type="entry name" value="Cadherin"/>
    <property type="match status" value="3"/>
</dbReference>
<feature type="domain" description="Cadherin" evidence="11">
    <location>
        <begin position="257"/>
        <end position="359"/>
    </location>
</feature>
<protein>
    <submittedName>
        <fullName evidence="13">Cadherin-related family member 1-like</fullName>
    </submittedName>
</protein>
<evidence type="ECO:0000256" key="10">
    <source>
        <dbReference type="SAM" id="SignalP"/>
    </source>
</evidence>
<dbReference type="InterPro" id="IPR015919">
    <property type="entry name" value="Cadherin-like_sf"/>
</dbReference>
<dbReference type="InterPro" id="IPR020894">
    <property type="entry name" value="Cadherin_CS"/>
</dbReference>
<evidence type="ECO:0000256" key="1">
    <source>
        <dbReference type="ARBA" id="ARBA00004370"/>
    </source>
</evidence>
<dbReference type="PANTHER" id="PTHR24025:SF31">
    <property type="entry name" value="NEURAL-CADHERIN"/>
    <property type="match status" value="1"/>
</dbReference>
<evidence type="ECO:0000256" key="7">
    <source>
        <dbReference type="ARBA" id="ARBA00023136"/>
    </source>
</evidence>
<keyword evidence="10" id="KW-0732">Signal</keyword>
<dbReference type="Proteomes" id="UP000694865">
    <property type="component" value="Unplaced"/>
</dbReference>
<keyword evidence="2 9" id="KW-0812">Transmembrane</keyword>
<dbReference type="PROSITE" id="PS50268">
    <property type="entry name" value="CADHERIN_2"/>
    <property type="match status" value="3"/>
</dbReference>
<dbReference type="RefSeq" id="XP_006814472.1">
    <property type="nucleotide sequence ID" value="XM_006814409.1"/>
</dbReference>
<evidence type="ECO:0000313" key="12">
    <source>
        <dbReference type="Proteomes" id="UP000694865"/>
    </source>
</evidence>
<proteinExistence type="predicted"/>
<keyword evidence="4 8" id="KW-0106">Calcium</keyword>
<keyword evidence="3" id="KW-0677">Repeat</keyword>
<sequence length="405" mass="44128">MAIFQLSSNTALLLLVVTAVTTHANSPPSFVAIPGTNPTKYYNMDRDRYSEDTPVGPVIYTLIASDPDNDAIVFGIQTGSDYFGVASQNNTHARINLVKPLDYETATQHQIIWTLNDGNNIPVETDITIYVVDVNDNAPLFIGAPYTVAVTENEHAGTTVLSFNVTDIDSGANGRITLSMTEKNSTGDVFSLSQHVSSDGRTILADIIMLMKLNFEARVLYELLIVVKDDGKDTQLTSTTTATINVVDVQDEPPYWIGEPYIALVYDTTPVNTSIITVFATDGDESQKRPVEYEFVDDSSSNSSVNDFSINTLTGEIFLVRQLSNNSLGERRLKIMANEIDESQDSNDTSSTTYVEITILPGAPEHDETSDDISAFVATAITILIVGVIAVVVMALCVYHAKENV</sequence>
<dbReference type="PANTHER" id="PTHR24025">
    <property type="entry name" value="DESMOGLEIN FAMILY MEMBER"/>
    <property type="match status" value="1"/>
</dbReference>
<keyword evidence="7 9" id="KW-0472">Membrane</keyword>
<feature type="chain" id="PRO_5046653580" evidence="10">
    <location>
        <begin position="25"/>
        <end position="405"/>
    </location>
</feature>
<accession>A0ABM0M381</accession>
<evidence type="ECO:0000256" key="2">
    <source>
        <dbReference type="ARBA" id="ARBA00022692"/>
    </source>
</evidence>
<dbReference type="InterPro" id="IPR050971">
    <property type="entry name" value="Cadherin-domain_protein"/>
</dbReference>
<name>A0ABM0M381_SACKO</name>
<evidence type="ECO:0000256" key="3">
    <source>
        <dbReference type="ARBA" id="ARBA00022737"/>
    </source>
</evidence>
<keyword evidence="6 9" id="KW-1133">Transmembrane helix</keyword>